<organism evidence="1 2">
    <name type="scientific">Pluteus cervinus</name>
    <dbReference type="NCBI Taxonomy" id="181527"/>
    <lineage>
        <taxon>Eukaryota</taxon>
        <taxon>Fungi</taxon>
        <taxon>Dikarya</taxon>
        <taxon>Basidiomycota</taxon>
        <taxon>Agaricomycotina</taxon>
        <taxon>Agaricomycetes</taxon>
        <taxon>Agaricomycetidae</taxon>
        <taxon>Agaricales</taxon>
        <taxon>Pluteineae</taxon>
        <taxon>Pluteaceae</taxon>
        <taxon>Pluteus</taxon>
    </lineage>
</organism>
<evidence type="ECO:0000313" key="2">
    <source>
        <dbReference type="Proteomes" id="UP000308600"/>
    </source>
</evidence>
<accession>A0ACD3BA98</accession>
<evidence type="ECO:0000313" key="1">
    <source>
        <dbReference type="EMBL" id="TFK75028.1"/>
    </source>
</evidence>
<name>A0ACD3BA98_9AGAR</name>
<proteinExistence type="predicted"/>
<dbReference type="EMBL" id="ML208265">
    <property type="protein sequence ID" value="TFK75028.1"/>
    <property type="molecule type" value="Genomic_DNA"/>
</dbReference>
<keyword evidence="2" id="KW-1185">Reference proteome</keyword>
<reference evidence="1 2" key="1">
    <citation type="journal article" date="2019" name="Nat. Ecol. Evol.">
        <title>Megaphylogeny resolves global patterns of mushroom evolution.</title>
        <authorList>
            <person name="Varga T."/>
            <person name="Krizsan K."/>
            <person name="Foldi C."/>
            <person name="Dima B."/>
            <person name="Sanchez-Garcia M."/>
            <person name="Sanchez-Ramirez S."/>
            <person name="Szollosi G.J."/>
            <person name="Szarkandi J.G."/>
            <person name="Papp V."/>
            <person name="Albert L."/>
            <person name="Andreopoulos W."/>
            <person name="Angelini C."/>
            <person name="Antonin V."/>
            <person name="Barry K.W."/>
            <person name="Bougher N.L."/>
            <person name="Buchanan P."/>
            <person name="Buyck B."/>
            <person name="Bense V."/>
            <person name="Catcheside P."/>
            <person name="Chovatia M."/>
            <person name="Cooper J."/>
            <person name="Damon W."/>
            <person name="Desjardin D."/>
            <person name="Finy P."/>
            <person name="Geml J."/>
            <person name="Haridas S."/>
            <person name="Hughes K."/>
            <person name="Justo A."/>
            <person name="Karasinski D."/>
            <person name="Kautmanova I."/>
            <person name="Kiss B."/>
            <person name="Kocsube S."/>
            <person name="Kotiranta H."/>
            <person name="LaButti K.M."/>
            <person name="Lechner B.E."/>
            <person name="Liimatainen K."/>
            <person name="Lipzen A."/>
            <person name="Lukacs Z."/>
            <person name="Mihaltcheva S."/>
            <person name="Morgado L.N."/>
            <person name="Niskanen T."/>
            <person name="Noordeloos M.E."/>
            <person name="Ohm R.A."/>
            <person name="Ortiz-Santana B."/>
            <person name="Ovrebo C."/>
            <person name="Racz N."/>
            <person name="Riley R."/>
            <person name="Savchenko A."/>
            <person name="Shiryaev A."/>
            <person name="Soop K."/>
            <person name="Spirin V."/>
            <person name="Szebenyi C."/>
            <person name="Tomsovsky M."/>
            <person name="Tulloss R.E."/>
            <person name="Uehling J."/>
            <person name="Grigoriev I.V."/>
            <person name="Vagvolgyi C."/>
            <person name="Papp T."/>
            <person name="Martin F.M."/>
            <person name="Miettinen O."/>
            <person name="Hibbett D.S."/>
            <person name="Nagy L.G."/>
        </authorList>
    </citation>
    <scope>NUCLEOTIDE SEQUENCE [LARGE SCALE GENOMIC DNA]</scope>
    <source>
        <strain evidence="1 2">NL-1719</strain>
    </source>
</reference>
<sequence>MQALDLASRIQASNLNGNLKPRAHLEGLELNANFQLPDLQSVRDEVVLIPEALNSPLEQFKGMTITNGGDCTTSLDDPSRPVVCNIMLPALFRWSYFVHSSDIPEDLLEPCLFSLKMFLRLLEEAPEKILYALAYYHTGQDTEAVNYALVANCRMKILCALTRLNRPAEAAPFLEKWVEVDTEKLAKEGKQAWMVNPVLFAHYGESLMTTDLREAKLQLEKALAGAEGPHGALIKNLKLTIFRIRVDLVAVLSQLGEDVQKRKSHEEWALKYLRKNPFIIPENLLRLLLLRKGFPEHPVLSALGGPKWFDKRKLTYKNNERRTKMCRNCGQREPPRTLSVCAGCKSTWYCSKECQVENWKAHRGSCKQMVEERKTIELIKLADPSAGQRNEDWVKWRTSHLGIPVDTALHALGLHRDIGRGITHILWYGVKYTPDAAKDVGKQFTIETAGVFKITDVLTEIETCLQLNKGKGQQCINDILRELKTSEKLGERRFPYTFILVCQDGFRPGVFLGNGMVDMDYLRGVKYDHDWRKNIKKPPGPVVFRRSEIVDQEHIF</sequence>
<dbReference type="Proteomes" id="UP000308600">
    <property type="component" value="Unassembled WGS sequence"/>
</dbReference>
<protein>
    <submittedName>
        <fullName evidence="1">Uncharacterized protein</fullName>
    </submittedName>
</protein>
<gene>
    <name evidence="1" type="ORF">BDN72DRAFT_955366</name>
</gene>